<dbReference type="InterPro" id="IPR016032">
    <property type="entry name" value="Sig_transdc_resp-reg_C-effctor"/>
</dbReference>
<dbReference type="InterPro" id="IPR000792">
    <property type="entry name" value="Tscrpt_reg_LuxR_C"/>
</dbReference>
<dbReference type="InterPro" id="IPR036388">
    <property type="entry name" value="WH-like_DNA-bd_sf"/>
</dbReference>
<feature type="domain" description="HTH luxR-type" evidence="4">
    <location>
        <begin position="149"/>
        <end position="214"/>
    </location>
</feature>
<dbReference type="PRINTS" id="PR00038">
    <property type="entry name" value="HTHLUXR"/>
</dbReference>
<evidence type="ECO:0000313" key="5">
    <source>
        <dbReference type="EMBL" id="GED69832.1"/>
    </source>
</evidence>
<dbReference type="RefSeq" id="WP_049739717.1">
    <property type="nucleotide sequence ID" value="NZ_BJON01000014.1"/>
</dbReference>
<keyword evidence="3" id="KW-0804">Transcription</keyword>
<dbReference type="PROSITE" id="PS50043">
    <property type="entry name" value="HTH_LUXR_2"/>
    <property type="match status" value="1"/>
</dbReference>
<dbReference type="Proteomes" id="UP000319578">
    <property type="component" value="Unassembled WGS sequence"/>
</dbReference>
<keyword evidence="1" id="KW-0805">Transcription regulation</keyword>
<comment type="caution">
    <text evidence="5">The sequence shown here is derived from an EMBL/GenBank/DDBJ whole genome shotgun (WGS) entry which is preliminary data.</text>
</comment>
<accession>A0ABQ0TPG4</accession>
<gene>
    <name evidence="5" type="ORF">BRE01_35340</name>
</gene>
<dbReference type="CDD" id="cd06170">
    <property type="entry name" value="LuxR_C_like"/>
    <property type="match status" value="1"/>
</dbReference>
<dbReference type="EMBL" id="BJON01000014">
    <property type="protein sequence ID" value="GED69832.1"/>
    <property type="molecule type" value="Genomic_DNA"/>
</dbReference>
<sequence length="217" mass="24715">MRADYFPYHQLVKAVDPTASLSAATEGKLTRSARFRNVLSPAGFTDELRAALMYKGACWGYLTLYRRFGQPLFTEEERVFLSSLVPVIALRLRQSSFAMPEKVETEPETEIGILVLDERLRILSINGTAERWLARLREWENIERDTLRFMAEACELSAREKQILHALIKGMSTKALAQSLHISAYTVQDHIKSIFLKTGVTSRGELIWRLFSRFGAG</sequence>
<evidence type="ECO:0000313" key="6">
    <source>
        <dbReference type="Proteomes" id="UP000319578"/>
    </source>
</evidence>
<protein>
    <recommendedName>
        <fullName evidence="4">HTH luxR-type domain-containing protein</fullName>
    </recommendedName>
</protein>
<dbReference type="SUPFAM" id="SSF55781">
    <property type="entry name" value="GAF domain-like"/>
    <property type="match status" value="1"/>
</dbReference>
<evidence type="ECO:0000256" key="2">
    <source>
        <dbReference type="ARBA" id="ARBA00023125"/>
    </source>
</evidence>
<evidence type="ECO:0000256" key="3">
    <source>
        <dbReference type="ARBA" id="ARBA00023163"/>
    </source>
</evidence>
<evidence type="ECO:0000259" key="4">
    <source>
        <dbReference type="PROSITE" id="PS50043"/>
    </source>
</evidence>
<dbReference type="PANTHER" id="PTHR44688:SF16">
    <property type="entry name" value="DNA-BINDING TRANSCRIPTIONAL ACTIVATOR DEVR_DOSR"/>
    <property type="match status" value="1"/>
</dbReference>
<reference evidence="5 6" key="1">
    <citation type="submission" date="2019-06" db="EMBL/GenBank/DDBJ databases">
        <title>Whole genome shotgun sequence of Brevibacillus reuszeri NBRC 15719.</title>
        <authorList>
            <person name="Hosoyama A."/>
            <person name="Uohara A."/>
            <person name="Ohji S."/>
            <person name="Ichikawa N."/>
        </authorList>
    </citation>
    <scope>NUCLEOTIDE SEQUENCE [LARGE SCALE GENOMIC DNA]</scope>
    <source>
        <strain evidence="5 6">NBRC 15719</strain>
    </source>
</reference>
<keyword evidence="6" id="KW-1185">Reference proteome</keyword>
<evidence type="ECO:0000256" key="1">
    <source>
        <dbReference type="ARBA" id="ARBA00023015"/>
    </source>
</evidence>
<dbReference type="Gene3D" id="1.10.10.10">
    <property type="entry name" value="Winged helix-like DNA-binding domain superfamily/Winged helix DNA-binding domain"/>
    <property type="match status" value="1"/>
</dbReference>
<name>A0ABQ0TPG4_9BACL</name>
<organism evidence="5 6">
    <name type="scientific">Brevibacillus reuszeri</name>
    <dbReference type="NCBI Taxonomy" id="54915"/>
    <lineage>
        <taxon>Bacteria</taxon>
        <taxon>Bacillati</taxon>
        <taxon>Bacillota</taxon>
        <taxon>Bacilli</taxon>
        <taxon>Bacillales</taxon>
        <taxon>Paenibacillaceae</taxon>
        <taxon>Brevibacillus</taxon>
    </lineage>
</organism>
<proteinExistence type="predicted"/>
<keyword evidence="2" id="KW-0238">DNA-binding</keyword>
<dbReference type="SUPFAM" id="SSF46894">
    <property type="entry name" value="C-terminal effector domain of the bipartite response regulators"/>
    <property type="match status" value="1"/>
</dbReference>
<dbReference type="PANTHER" id="PTHR44688">
    <property type="entry name" value="DNA-BINDING TRANSCRIPTIONAL ACTIVATOR DEVR_DOSR"/>
    <property type="match status" value="1"/>
</dbReference>
<dbReference type="Pfam" id="PF00196">
    <property type="entry name" value="GerE"/>
    <property type="match status" value="1"/>
</dbReference>
<dbReference type="SMART" id="SM00421">
    <property type="entry name" value="HTH_LUXR"/>
    <property type="match status" value="1"/>
</dbReference>